<feature type="domain" description="Rapamycin-insensitive companion of mTOR N-terminal" evidence="2">
    <location>
        <begin position="43"/>
        <end position="293"/>
    </location>
</feature>
<dbReference type="PANTHER" id="PTHR13298:SF11">
    <property type="entry name" value="RAPAMYCIN-INSENSITIVE COMPANION OF MTOR"/>
    <property type="match status" value="1"/>
</dbReference>
<evidence type="ECO:0000313" key="3">
    <source>
        <dbReference type="Ensembl" id="ENSCCRP00010047684.1"/>
    </source>
</evidence>
<dbReference type="GO" id="GO:0043539">
    <property type="term" value="F:protein serine/threonine kinase activator activity"/>
    <property type="evidence" value="ECO:0007669"/>
    <property type="project" value="TreeGrafter"/>
</dbReference>
<comment type="similarity">
    <text evidence="1">Belongs to the RICTOR family.</text>
</comment>
<dbReference type="AlphaFoldDB" id="A0A8C1QKR6"/>
<dbReference type="GO" id="GO:0051897">
    <property type="term" value="P:positive regulation of phosphatidylinositol 3-kinase/protein kinase B signal transduction"/>
    <property type="evidence" value="ECO:0007669"/>
    <property type="project" value="TreeGrafter"/>
</dbReference>
<reference evidence="3" key="2">
    <citation type="submission" date="2025-09" db="UniProtKB">
        <authorList>
            <consortium name="Ensembl"/>
        </authorList>
    </citation>
    <scope>IDENTIFICATION</scope>
</reference>
<dbReference type="Proteomes" id="UP000694427">
    <property type="component" value="Unplaced"/>
</dbReference>
<dbReference type="GO" id="GO:0038203">
    <property type="term" value="P:TORC2 signaling"/>
    <property type="evidence" value="ECO:0007669"/>
    <property type="project" value="TreeGrafter"/>
</dbReference>
<dbReference type="PANTHER" id="PTHR13298">
    <property type="entry name" value="CYTOSOLIC REGULATOR PIANISSIMO"/>
    <property type="match status" value="1"/>
</dbReference>
<evidence type="ECO:0000259" key="2">
    <source>
        <dbReference type="SMART" id="SM01308"/>
    </source>
</evidence>
<reference evidence="3" key="1">
    <citation type="submission" date="2025-08" db="UniProtKB">
        <authorList>
            <consortium name="Ensembl"/>
        </authorList>
    </citation>
    <scope>IDENTIFICATION</scope>
</reference>
<dbReference type="SMART" id="SM01308">
    <property type="entry name" value="RICTOR_N"/>
    <property type="match status" value="1"/>
</dbReference>
<dbReference type="GO" id="GO:0031932">
    <property type="term" value="C:TORC2 complex"/>
    <property type="evidence" value="ECO:0007669"/>
    <property type="project" value="InterPro"/>
</dbReference>
<dbReference type="InterPro" id="IPR028267">
    <property type="entry name" value="Pianissimo_N"/>
</dbReference>
<proteinExistence type="inferred from homology"/>
<keyword evidence="4" id="KW-1185">Reference proteome</keyword>
<evidence type="ECO:0000256" key="1">
    <source>
        <dbReference type="ARBA" id="ARBA00008878"/>
    </source>
</evidence>
<accession>A0A8C1QKR6</accession>
<sequence length="293" mass="33378">MRGRNDSGEENVPLDLTREPSDNMREILQNVAKSHGVSNMRKLGHLNNFVKLLNSVSHCEEKLGFTYEEIIICLRVALLNEVKEVRAAGLRALRYLIHDNSVLQKVLQLQVDYLISRCIDIQQSNEVERTQALRLVRKMITVNAELFPSSLTNTLIAVGNDGLQERDRMVRACIAIICELALKNPKIVAQRGGLSTILKNVIDCQLSRINEALITTILHLLNHPHTRQYIRADVELEQILAPYTDFHYRHSPDTAEAQIKEDREARFLASKMAIIAAFRSWSALVSMRDLLYN</sequence>
<dbReference type="InterPro" id="IPR011989">
    <property type="entry name" value="ARM-like"/>
</dbReference>
<dbReference type="Pfam" id="PF14664">
    <property type="entry name" value="RICTOR_N"/>
    <property type="match status" value="1"/>
</dbReference>
<dbReference type="Ensembl" id="ENSCCRT00010052259.1">
    <property type="protein sequence ID" value="ENSCCRP00010047684.1"/>
    <property type="gene ID" value="ENSCCRG00010020131.1"/>
</dbReference>
<dbReference type="InterPro" id="IPR016024">
    <property type="entry name" value="ARM-type_fold"/>
</dbReference>
<dbReference type="SUPFAM" id="SSF48371">
    <property type="entry name" value="ARM repeat"/>
    <property type="match status" value="1"/>
</dbReference>
<name>A0A8C1QKR6_CYPCA</name>
<evidence type="ECO:0000313" key="4">
    <source>
        <dbReference type="Proteomes" id="UP000694427"/>
    </source>
</evidence>
<protein>
    <submittedName>
        <fullName evidence="3">RPTOR independent companion of MTOR, complex 2 a</fullName>
    </submittedName>
</protein>
<organism evidence="3 4">
    <name type="scientific">Cyprinus carpio</name>
    <name type="common">Common carp</name>
    <dbReference type="NCBI Taxonomy" id="7962"/>
    <lineage>
        <taxon>Eukaryota</taxon>
        <taxon>Metazoa</taxon>
        <taxon>Chordata</taxon>
        <taxon>Craniata</taxon>
        <taxon>Vertebrata</taxon>
        <taxon>Euteleostomi</taxon>
        <taxon>Actinopterygii</taxon>
        <taxon>Neopterygii</taxon>
        <taxon>Teleostei</taxon>
        <taxon>Ostariophysi</taxon>
        <taxon>Cypriniformes</taxon>
        <taxon>Cyprinidae</taxon>
        <taxon>Cyprininae</taxon>
        <taxon>Cyprinus</taxon>
    </lineage>
</organism>
<dbReference type="Gene3D" id="1.25.10.10">
    <property type="entry name" value="Leucine-rich Repeat Variant"/>
    <property type="match status" value="1"/>
</dbReference>
<dbReference type="InterPro" id="IPR028268">
    <property type="entry name" value="Pianissimo_fam"/>
</dbReference>